<comment type="caution">
    <text evidence="1">The sequence shown here is derived from an EMBL/GenBank/DDBJ whole genome shotgun (WGS) entry which is preliminary data.</text>
</comment>
<evidence type="ECO:0000313" key="1">
    <source>
        <dbReference type="EMBL" id="KAG5532410.1"/>
    </source>
</evidence>
<reference evidence="1" key="1">
    <citation type="submission" date="2020-08" db="EMBL/GenBank/DDBJ databases">
        <title>Plant Genome Project.</title>
        <authorList>
            <person name="Zhang R.-G."/>
        </authorList>
    </citation>
    <scope>NUCLEOTIDE SEQUENCE</scope>
    <source>
        <strain evidence="1">WSP0</strain>
        <tissue evidence="1">Leaf</tissue>
    </source>
</reference>
<name>A0AAV6J005_9ERIC</name>
<dbReference type="EMBL" id="JACTNZ010000009">
    <property type="protein sequence ID" value="KAG5532410.1"/>
    <property type="molecule type" value="Genomic_DNA"/>
</dbReference>
<dbReference type="AlphaFoldDB" id="A0AAV6J005"/>
<dbReference type="Proteomes" id="UP000823749">
    <property type="component" value="Chromosome 9"/>
</dbReference>
<organism evidence="1 2">
    <name type="scientific">Rhododendron griersonianum</name>
    <dbReference type="NCBI Taxonomy" id="479676"/>
    <lineage>
        <taxon>Eukaryota</taxon>
        <taxon>Viridiplantae</taxon>
        <taxon>Streptophyta</taxon>
        <taxon>Embryophyta</taxon>
        <taxon>Tracheophyta</taxon>
        <taxon>Spermatophyta</taxon>
        <taxon>Magnoliopsida</taxon>
        <taxon>eudicotyledons</taxon>
        <taxon>Gunneridae</taxon>
        <taxon>Pentapetalae</taxon>
        <taxon>asterids</taxon>
        <taxon>Ericales</taxon>
        <taxon>Ericaceae</taxon>
        <taxon>Ericoideae</taxon>
        <taxon>Rhodoreae</taxon>
        <taxon>Rhododendron</taxon>
    </lineage>
</organism>
<keyword evidence="2" id="KW-1185">Reference proteome</keyword>
<proteinExistence type="predicted"/>
<evidence type="ECO:0000313" key="2">
    <source>
        <dbReference type="Proteomes" id="UP000823749"/>
    </source>
</evidence>
<protein>
    <submittedName>
        <fullName evidence="1">Uncharacterized protein</fullName>
    </submittedName>
</protein>
<sequence>MAFLQFGDFDAGEVERLLEGKVPKIPLSNKKEAKIPYTNESTSLGCTPSIQRGVESSTIPCGSEEASGLLLYALRDCRGPCVVEVLFIDGCSLIVERVGPGVEITMKEEHARWSVNHTWDQSLVTESWWERKFEDGMKIDLRDLHYLMVYSLTLANSENVPNAQYFEEQRIGKDVLNFLHRLNTLVHFEKVYVLWALDHPVFWTPALKTNFILKLWERMSGVRTLPSASLDRYLRSIYDVFPKYLTMDTYVIKVKEFCETNNEGHSRKTYTKVSKSDSFEIVRIYRGCLYHYNRYLDEGQKERISSNEISTIADTMLKVGVCTELINAVGYAWSISKDDGM</sequence>
<accession>A0AAV6J005</accession>
<gene>
    <name evidence="1" type="ORF">RHGRI_026894</name>
</gene>